<proteinExistence type="inferred from homology"/>
<evidence type="ECO:0000256" key="2">
    <source>
        <dbReference type="ARBA" id="ARBA00023224"/>
    </source>
</evidence>
<comment type="subcellular location">
    <subcellularLocation>
        <location evidence="1">Membrane</location>
    </subcellularLocation>
</comment>
<dbReference type="EMBL" id="WEKT01000026">
    <property type="protein sequence ID" value="MZI94310.1"/>
    <property type="molecule type" value="Genomic_DNA"/>
</dbReference>
<comment type="caution">
    <text evidence="8">The sequence shown here is derived from an EMBL/GenBank/DDBJ whole genome shotgun (WGS) entry which is preliminary data.</text>
</comment>
<accession>A0A7X4LM50</accession>
<dbReference type="InterPro" id="IPR003660">
    <property type="entry name" value="HAMP_dom"/>
</dbReference>
<dbReference type="AlphaFoldDB" id="A0A7X4LM50"/>
<evidence type="ECO:0000256" key="5">
    <source>
        <dbReference type="SAM" id="Phobius"/>
    </source>
</evidence>
<dbReference type="PANTHER" id="PTHR32089:SF112">
    <property type="entry name" value="LYSOZYME-LIKE PROTEIN-RELATED"/>
    <property type="match status" value="1"/>
</dbReference>
<name>A0A7X4LM50_9VIBR</name>
<dbReference type="PROSITE" id="PS50885">
    <property type="entry name" value="HAMP"/>
    <property type="match status" value="1"/>
</dbReference>
<evidence type="ECO:0000313" key="8">
    <source>
        <dbReference type="EMBL" id="MZI94310.1"/>
    </source>
</evidence>
<keyword evidence="5" id="KW-1133">Transmembrane helix</keyword>
<dbReference type="Pfam" id="PF00015">
    <property type="entry name" value="MCPsignal"/>
    <property type="match status" value="1"/>
</dbReference>
<evidence type="ECO:0000256" key="1">
    <source>
        <dbReference type="ARBA" id="ARBA00004370"/>
    </source>
</evidence>
<dbReference type="Proteomes" id="UP000462621">
    <property type="component" value="Unassembled WGS sequence"/>
</dbReference>
<dbReference type="SUPFAM" id="SSF58104">
    <property type="entry name" value="Methyl-accepting chemotaxis protein (MCP) signaling domain"/>
    <property type="match status" value="1"/>
</dbReference>
<reference evidence="8 9" key="1">
    <citation type="submission" date="2019-10" db="EMBL/GenBank/DDBJ databases">
        <title>Vibrio sp. nov. isolated from a shrimp pond.</title>
        <authorList>
            <person name="Gomez-Gil B."/>
            <person name="Enciso-Ibarra J."/>
            <person name="Enciso-Ibarra K."/>
            <person name="Bolan-Mejia C."/>
        </authorList>
    </citation>
    <scope>NUCLEOTIDE SEQUENCE [LARGE SCALE GENOMIC DNA]</scope>
    <source>
        <strain evidence="8 9">CAIM 722</strain>
    </source>
</reference>
<organism evidence="8 9">
    <name type="scientific">Vibrio eleionomae</name>
    <dbReference type="NCBI Taxonomy" id="2653505"/>
    <lineage>
        <taxon>Bacteria</taxon>
        <taxon>Pseudomonadati</taxon>
        <taxon>Pseudomonadota</taxon>
        <taxon>Gammaproteobacteria</taxon>
        <taxon>Vibrionales</taxon>
        <taxon>Vibrionaceae</taxon>
        <taxon>Vibrio</taxon>
    </lineage>
</organism>
<dbReference type="SMART" id="SM00283">
    <property type="entry name" value="MA"/>
    <property type="match status" value="1"/>
</dbReference>
<dbReference type="Pfam" id="PF00672">
    <property type="entry name" value="HAMP"/>
    <property type="match status" value="1"/>
</dbReference>
<evidence type="ECO:0000313" key="9">
    <source>
        <dbReference type="Proteomes" id="UP000462621"/>
    </source>
</evidence>
<dbReference type="PROSITE" id="PS50111">
    <property type="entry name" value="CHEMOTAXIS_TRANSDUC_2"/>
    <property type="match status" value="1"/>
</dbReference>
<dbReference type="Gene3D" id="1.10.287.950">
    <property type="entry name" value="Methyl-accepting chemotaxis protein"/>
    <property type="match status" value="1"/>
</dbReference>
<dbReference type="CDD" id="cd11386">
    <property type="entry name" value="MCP_signal"/>
    <property type="match status" value="1"/>
</dbReference>
<keyword evidence="9" id="KW-1185">Reference proteome</keyword>
<evidence type="ECO:0000259" key="6">
    <source>
        <dbReference type="PROSITE" id="PS50111"/>
    </source>
</evidence>
<protein>
    <submittedName>
        <fullName evidence="8">HAMP domain-containing protein</fullName>
    </submittedName>
</protein>
<dbReference type="GO" id="GO:0004888">
    <property type="term" value="F:transmembrane signaling receptor activity"/>
    <property type="evidence" value="ECO:0007669"/>
    <property type="project" value="InterPro"/>
</dbReference>
<dbReference type="FunFam" id="1.10.287.950:FF:000001">
    <property type="entry name" value="Methyl-accepting chemotaxis sensory transducer"/>
    <property type="match status" value="1"/>
</dbReference>
<dbReference type="GO" id="GO:0007165">
    <property type="term" value="P:signal transduction"/>
    <property type="evidence" value="ECO:0007669"/>
    <property type="project" value="UniProtKB-KW"/>
</dbReference>
<dbReference type="InterPro" id="IPR004090">
    <property type="entry name" value="Chemotax_Me-accpt_rcpt"/>
</dbReference>
<feature type="domain" description="HAMP" evidence="7">
    <location>
        <begin position="39"/>
        <end position="93"/>
    </location>
</feature>
<feature type="transmembrane region" description="Helical" evidence="5">
    <location>
        <begin position="18"/>
        <end position="37"/>
    </location>
</feature>
<keyword evidence="5" id="KW-0812">Transmembrane</keyword>
<keyword evidence="2 4" id="KW-0807">Transducer</keyword>
<dbReference type="PANTHER" id="PTHR32089">
    <property type="entry name" value="METHYL-ACCEPTING CHEMOTAXIS PROTEIN MCPB"/>
    <property type="match status" value="1"/>
</dbReference>
<keyword evidence="5" id="KW-0472">Membrane</keyword>
<comment type="similarity">
    <text evidence="3">Belongs to the methyl-accepting chemotaxis (MCP) protein family.</text>
</comment>
<sequence>MKNAADKAESDTQVSIELLLTVSVIAILLGGIASIIISRKNVSRVKATNKALEDIAKGDGDLTLRIPVLGHDELGMLATNYNLFADKMKKTIETLISVSHETLTASSELSERAIITQKEATEQQAQAEMAASAMTQMSVSAQEISSNSNEAENLVQSTVNASDEGNSVVLNASESTHVLAQKINEASHTVETLKEDSDKIGSVLNVIVGIAEQTNLLALNAAIEAARAGEQGRGFAVVADEVRSLASRTQDSTEEIKEIIDTLQKRSELANRAMVESRNSSDETADRVASASKALRSIDDYMAHVHSAFSQISEAANQQAIASNDVSQSVITMSDISTRTLEDSVATADAATRLNTLGNKMEQLLGQFKVA</sequence>
<dbReference type="GO" id="GO:0016020">
    <property type="term" value="C:membrane"/>
    <property type="evidence" value="ECO:0007669"/>
    <property type="project" value="UniProtKB-SubCell"/>
</dbReference>
<evidence type="ECO:0000256" key="3">
    <source>
        <dbReference type="ARBA" id="ARBA00029447"/>
    </source>
</evidence>
<dbReference type="GO" id="GO:0006935">
    <property type="term" value="P:chemotaxis"/>
    <property type="evidence" value="ECO:0007669"/>
    <property type="project" value="InterPro"/>
</dbReference>
<dbReference type="InterPro" id="IPR004089">
    <property type="entry name" value="MCPsignal_dom"/>
</dbReference>
<evidence type="ECO:0000259" key="7">
    <source>
        <dbReference type="PROSITE" id="PS50885"/>
    </source>
</evidence>
<dbReference type="SMART" id="SM00304">
    <property type="entry name" value="HAMP"/>
    <property type="match status" value="1"/>
</dbReference>
<evidence type="ECO:0000256" key="4">
    <source>
        <dbReference type="PROSITE-ProRule" id="PRU00284"/>
    </source>
</evidence>
<gene>
    <name evidence="8" type="ORF">F9817_14025</name>
</gene>
<feature type="domain" description="Methyl-accepting transducer" evidence="6">
    <location>
        <begin position="98"/>
        <end position="334"/>
    </location>
</feature>
<dbReference type="CDD" id="cd06225">
    <property type="entry name" value="HAMP"/>
    <property type="match status" value="1"/>
</dbReference>
<dbReference type="PRINTS" id="PR00260">
    <property type="entry name" value="CHEMTRNSDUCR"/>
</dbReference>